<protein>
    <submittedName>
        <fullName evidence="1">Uncharacterized protein</fullName>
    </submittedName>
</protein>
<dbReference type="Proteomes" id="UP001280121">
    <property type="component" value="Unassembled WGS sequence"/>
</dbReference>
<name>A0AAD9WZ63_9ROSI</name>
<organism evidence="1 2">
    <name type="scientific">Dipteronia dyeriana</name>
    <dbReference type="NCBI Taxonomy" id="168575"/>
    <lineage>
        <taxon>Eukaryota</taxon>
        <taxon>Viridiplantae</taxon>
        <taxon>Streptophyta</taxon>
        <taxon>Embryophyta</taxon>
        <taxon>Tracheophyta</taxon>
        <taxon>Spermatophyta</taxon>
        <taxon>Magnoliopsida</taxon>
        <taxon>eudicotyledons</taxon>
        <taxon>Gunneridae</taxon>
        <taxon>Pentapetalae</taxon>
        <taxon>rosids</taxon>
        <taxon>malvids</taxon>
        <taxon>Sapindales</taxon>
        <taxon>Sapindaceae</taxon>
        <taxon>Hippocastanoideae</taxon>
        <taxon>Acereae</taxon>
        <taxon>Dipteronia</taxon>
    </lineage>
</organism>
<sequence>MLMSQALLKETPNSQSVEKYLLDESNFESAISSFDLILVDIYAPCWMKQAPVLVGLKKPIVVAKVNADKGFSVIKYWIGIVTKEISLIIRVQWVLNCSVCSKLVQHYMSSIQFSK</sequence>
<proteinExistence type="predicted"/>
<accession>A0AAD9WZ63</accession>
<gene>
    <name evidence="1" type="ORF">Ddye_015251</name>
</gene>
<dbReference type="EMBL" id="JANJYI010000005">
    <property type="protein sequence ID" value="KAK2647762.1"/>
    <property type="molecule type" value="Genomic_DNA"/>
</dbReference>
<reference evidence="1" key="1">
    <citation type="journal article" date="2023" name="Plant J.">
        <title>Genome sequences and population genomics provide insights into the demographic history, inbreeding, and mutation load of two 'living fossil' tree species of Dipteronia.</title>
        <authorList>
            <person name="Feng Y."/>
            <person name="Comes H.P."/>
            <person name="Chen J."/>
            <person name="Zhu S."/>
            <person name="Lu R."/>
            <person name="Zhang X."/>
            <person name="Li P."/>
            <person name="Qiu J."/>
            <person name="Olsen K.M."/>
            <person name="Qiu Y."/>
        </authorList>
    </citation>
    <scope>NUCLEOTIDE SEQUENCE</scope>
    <source>
        <strain evidence="1">KIB01</strain>
    </source>
</reference>
<dbReference type="AlphaFoldDB" id="A0AAD9WZ63"/>
<keyword evidence="2" id="KW-1185">Reference proteome</keyword>
<evidence type="ECO:0000313" key="1">
    <source>
        <dbReference type="EMBL" id="KAK2647762.1"/>
    </source>
</evidence>
<comment type="caution">
    <text evidence="1">The sequence shown here is derived from an EMBL/GenBank/DDBJ whole genome shotgun (WGS) entry which is preliminary data.</text>
</comment>
<evidence type="ECO:0000313" key="2">
    <source>
        <dbReference type="Proteomes" id="UP001280121"/>
    </source>
</evidence>